<dbReference type="GeneID" id="27668516"/>
<dbReference type="RefSeq" id="XP_016592229.1">
    <property type="nucleotide sequence ID" value="XM_016733239.1"/>
</dbReference>
<reference evidence="1 2" key="2">
    <citation type="journal article" date="2015" name="Eukaryot. Cell">
        <title>Asexual propagation of a virulent clone complex in a human and feline outbreak of sporotrichosis.</title>
        <authorList>
            <person name="Teixeira Mde M."/>
            <person name="Rodrigues A.M."/>
            <person name="Tsui C.K."/>
            <person name="de Almeida L.G."/>
            <person name="Van Diepeningen A.D."/>
            <person name="van den Ende B.G."/>
            <person name="Fernandes G.F."/>
            <person name="Kano R."/>
            <person name="Hamelin R.C."/>
            <person name="Lopes-Bezerra L.M."/>
            <person name="Vasconcelos A.T."/>
            <person name="de Hoog S."/>
            <person name="de Camargo Z.P."/>
            <person name="Felipe M.S."/>
        </authorList>
    </citation>
    <scope>NUCLEOTIDE SEQUENCE [LARGE SCALE GENOMIC DNA]</scope>
    <source>
        <strain evidence="1 2">1099-18</strain>
    </source>
</reference>
<dbReference type="EMBL" id="AXCR01000001">
    <property type="protein sequence ID" value="KJR89553.1"/>
    <property type="molecule type" value="Genomic_DNA"/>
</dbReference>
<dbReference type="KEGG" id="ssck:SPSK_06535"/>
<reference evidence="1 2" key="1">
    <citation type="journal article" date="2014" name="BMC Genomics">
        <title>Comparative genomics of the major fungal agents of human and animal Sporotrichosis: Sporothrix schenckii and Sporothrix brasiliensis.</title>
        <authorList>
            <person name="Teixeira M.M."/>
            <person name="de Almeida L.G."/>
            <person name="Kubitschek-Barreira P."/>
            <person name="Alves F.L."/>
            <person name="Kioshima E.S."/>
            <person name="Abadio A.K."/>
            <person name="Fernandes L."/>
            <person name="Derengowski L.S."/>
            <person name="Ferreira K.S."/>
            <person name="Souza R.C."/>
            <person name="Ruiz J.C."/>
            <person name="de Andrade N.C."/>
            <person name="Paes H.C."/>
            <person name="Nicola A.M."/>
            <person name="Albuquerque P."/>
            <person name="Gerber A.L."/>
            <person name="Martins V.P."/>
            <person name="Peconick L.D."/>
            <person name="Neto A.V."/>
            <person name="Chaucanez C.B."/>
            <person name="Silva P.A."/>
            <person name="Cunha O.L."/>
            <person name="de Oliveira F.F."/>
            <person name="dos Santos T.C."/>
            <person name="Barros A.L."/>
            <person name="Soares M.A."/>
            <person name="de Oliveira L.M."/>
            <person name="Marini M.M."/>
            <person name="Villalobos-Duno H."/>
            <person name="Cunha M.M."/>
            <person name="de Hoog S."/>
            <person name="da Silveira J.F."/>
            <person name="Henrissat B."/>
            <person name="Nino-Vega G.A."/>
            <person name="Cisalpino P.S."/>
            <person name="Mora-Montes H.M."/>
            <person name="Almeida S.R."/>
            <person name="Stajich J.E."/>
            <person name="Lopes-Bezerra L.M."/>
            <person name="Vasconcelos A.T."/>
            <person name="Felipe M.S."/>
        </authorList>
    </citation>
    <scope>NUCLEOTIDE SEQUENCE [LARGE SCALE GENOMIC DNA]</scope>
    <source>
        <strain evidence="1 2">1099-18</strain>
    </source>
</reference>
<gene>
    <name evidence="1" type="ORF">SPSK_06535</name>
</gene>
<dbReference type="Proteomes" id="UP000033710">
    <property type="component" value="Unassembled WGS sequence"/>
</dbReference>
<evidence type="ECO:0000313" key="2">
    <source>
        <dbReference type="Proteomes" id="UP000033710"/>
    </source>
</evidence>
<organism evidence="1 2">
    <name type="scientific">Sporothrix schenckii 1099-18</name>
    <dbReference type="NCBI Taxonomy" id="1397361"/>
    <lineage>
        <taxon>Eukaryota</taxon>
        <taxon>Fungi</taxon>
        <taxon>Dikarya</taxon>
        <taxon>Ascomycota</taxon>
        <taxon>Pezizomycotina</taxon>
        <taxon>Sordariomycetes</taxon>
        <taxon>Sordariomycetidae</taxon>
        <taxon>Ophiostomatales</taxon>
        <taxon>Ophiostomataceae</taxon>
        <taxon>Sporothrix</taxon>
    </lineage>
</organism>
<evidence type="ECO:0008006" key="3">
    <source>
        <dbReference type="Google" id="ProtNLM"/>
    </source>
</evidence>
<protein>
    <recommendedName>
        <fullName evidence="3">Protein kinase domain-containing protein</fullName>
    </recommendedName>
</protein>
<name>A0A0F2MIN1_SPOSC</name>
<accession>A0A0F2MIN1</accession>
<proteinExistence type="predicted"/>
<evidence type="ECO:0000313" key="1">
    <source>
        <dbReference type="EMBL" id="KJR89553.1"/>
    </source>
</evidence>
<dbReference type="VEuPathDB" id="FungiDB:SPSK_06535"/>
<comment type="caution">
    <text evidence="1">The sequence shown here is derived from an EMBL/GenBank/DDBJ whole genome shotgun (WGS) entry which is preliminary data.</text>
</comment>
<sequence>MYHYGHAHWLADLGFVVAEADKAAYLARQTYDDMSAGAVEMRGKAAVKVVRVGDDNGRHSPHQNPRNWSQPCRPCFPAPITLPEDVPRGKNAILTQSGFVTRDGDDQPASRLALPFPAVREECIRQHGARSKNPNLNRPPPVRFPPLDLFVKFGCLVPKAEAQCLLLVQKYLPTVPVPEVYGWQYDDSQCFIYVELLEGEALEDCWDDLSEDD</sequence>
<dbReference type="OrthoDB" id="5404599at2759"/>
<dbReference type="AlphaFoldDB" id="A0A0F2MIN1"/>